<dbReference type="RefSeq" id="WP_345212191.1">
    <property type="nucleotide sequence ID" value="NZ_BAABFT010000008.1"/>
</dbReference>
<dbReference type="InterPro" id="IPR011990">
    <property type="entry name" value="TPR-like_helical_dom_sf"/>
</dbReference>
<comment type="caution">
    <text evidence="2">The sequence shown here is derived from an EMBL/GenBank/DDBJ whole genome shotgun (WGS) entry which is preliminary data.</text>
</comment>
<sequence length="173" mass="20229">MFTNQARIIVSIIFLLLAGVFIYYHTYALAAAAFLMIGFLVWGYFKEGTIIMAAKHFHHKEYEKAEKLLQQIKNPNLLSKKRRGFYEFILGGIYLQRRDYEHAEKHYEIAALYPLRTVNDHVAALVHVANINIRTGNFEKAKAYMELADKHKDNITAKMKEVLKTLHYEIKKH</sequence>
<proteinExistence type="predicted"/>
<feature type="transmembrane region" description="Helical" evidence="1">
    <location>
        <begin position="29"/>
        <end position="45"/>
    </location>
</feature>
<evidence type="ECO:0008006" key="4">
    <source>
        <dbReference type="Google" id="ProtNLM"/>
    </source>
</evidence>
<evidence type="ECO:0000313" key="3">
    <source>
        <dbReference type="Proteomes" id="UP001500582"/>
    </source>
</evidence>
<evidence type="ECO:0000313" key="2">
    <source>
        <dbReference type="EMBL" id="GAA4328501.1"/>
    </source>
</evidence>
<keyword evidence="3" id="KW-1185">Reference proteome</keyword>
<keyword evidence="1" id="KW-0812">Transmembrane</keyword>
<dbReference type="SUPFAM" id="SSF48452">
    <property type="entry name" value="TPR-like"/>
    <property type="match status" value="1"/>
</dbReference>
<dbReference type="EMBL" id="BAABFT010000008">
    <property type="protein sequence ID" value="GAA4328501.1"/>
    <property type="molecule type" value="Genomic_DNA"/>
</dbReference>
<gene>
    <name evidence="2" type="ORF">GCM10023149_32560</name>
</gene>
<reference evidence="3" key="1">
    <citation type="journal article" date="2019" name="Int. J. Syst. Evol. Microbiol.">
        <title>The Global Catalogue of Microorganisms (GCM) 10K type strain sequencing project: providing services to taxonomists for standard genome sequencing and annotation.</title>
        <authorList>
            <consortium name="The Broad Institute Genomics Platform"/>
            <consortium name="The Broad Institute Genome Sequencing Center for Infectious Disease"/>
            <person name="Wu L."/>
            <person name="Ma J."/>
        </authorList>
    </citation>
    <scope>NUCLEOTIDE SEQUENCE [LARGE SCALE GENOMIC DNA]</scope>
    <source>
        <strain evidence="3">JCM 17705</strain>
    </source>
</reference>
<accession>A0ABP8GRC3</accession>
<feature type="transmembrane region" description="Helical" evidence="1">
    <location>
        <begin position="7"/>
        <end position="23"/>
    </location>
</feature>
<keyword evidence="1" id="KW-1133">Transmembrane helix</keyword>
<keyword evidence="1" id="KW-0472">Membrane</keyword>
<organism evidence="2 3">
    <name type="scientific">Mucilaginibacter gynuensis</name>
    <dbReference type="NCBI Taxonomy" id="1302236"/>
    <lineage>
        <taxon>Bacteria</taxon>
        <taxon>Pseudomonadati</taxon>
        <taxon>Bacteroidota</taxon>
        <taxon>Sphingobacteriia</taxon>
        <taxon>Sphingobacteriales</taxon>
        <taxon>Sphingobacteriaceae</taxon>
        <taxon>Mucilaginibacter</taxon>
    </lineage>
</organism>
<evidence type="ECO:0000256" key="1">
    <source>
        <dbReference type="SAM" id="Phobius"/>
    </source>
</evidence>
<name>A0ABP8GRC3_9SPHI</name>
<dbReference type="Gene3D" id="1.25.40.10">
    <property type="entry name" value="Tetratricopeptide repeat domain"/>
    <property type="match status" value="1"/>
</dbReference>
<dbReference type="Proteomes" id="UP001500582">
    <property type="component" value="Unassembled WGS sequence"/>
</dbReference>
<protein>
    <recommendedName>
        <fullName evidence="4">Tetratricopeptide repeat protein</fullName>
    </recommendedName>
</protein>